<dbReference type="Gene3D" id="3.40.570.10">
    <property type="entry name" value="Extracellular Endonuclease, subunit A"/>
    <property type="match status" value="1"/>
</dbReference>
<feature type="region of interest" description="Disordered" evidence="3">
    <location>
        <begin position="216"/>
        <end position="264"/>
    </location>
</feature>
<evidence type="ECO:0000259" key="5">
    <source>
        <dbReference type="SMART" id="SM00892"/>
    </source>
</evidence>
<dbReference type="Proteomes" id="UP000645610">
    <property type="component" value="Unassembled WGS sequence"/>
</dbReference>
<keyword evidence="6" id="KW-0378">Hydrolase</keyword>
<evidence type="ECO:0000313" key="6">
    <source>
        <dbReference type="EMBL" id="MBF9140101.1"/>
    </source>
</evidence>
<evidence type="ECO:0000256" key="3">
    <source>
        <dbReference type="SAM" id="MobiDB-lite"/>
    </source>
</evidence>
<dbReference type="EMBL" id="JADQDP010000001">
    <property type="protein sequence ID" value="MBF9140101.1"/>
    <property type="molecule type" value="Genomic_DNA"/>
</dbReference>
<dbReference type="RefSeq" id="WP_196284476.1">
    <property type="nucleotide sequence ID" value="NZ_JADQDP010000001.1"/>
</dbReference>
<feature type="active site" description="Proton acceptor" evidence="1">
    <location>
        <position position="340"/>
    </location>
</feature>
<feature type="domain" description="DNA/RNA non-specific endonuclease/pyrophosphatase/phosphodiesterase" evidence="5">
    <location>
        <begin position="277"/>
        <end position="489"/>
    </location>
</feature>
<dbReference type="Pfam" id="PF01223">
    <property type="entry name" value="Endonuclease_NS"/>
    <property type="match status" value="1"/>
</dbReference>
<dbReference type="InterPro" id="IPR001604">
    <property type="entry name" value="Endo_G_ENPP1-like_dom"/>
</dbReference>
<keyword evidence="7" id="KW-1185">Reference proteome</keyword>
<dbReference type="GO" id="GO:0004519">
    <property type="term" value="F:endonuclease activity"/>
    <property type="evidence" value="ECO:0007669"/>
    <property type="project" value="UniProtKB-KW"/>
</dbReference>
<dbReference type="InterPro" id="IPR040255">
    <property type="entry name" value="Non-specific_endonuclease"/>
</dbReference>
<dbReference type="PANTHER" id="PTHR13966:SF5">
    <property type="entry name" value="ENDONUCLEASE G, MITOCHONDRIAL"/>
    <property type="match status" value="1"/>
</dbReference>
<proteinExistence type="predicted"/>
<keyword evidence="2" id="KW-0479">Metal-binding</keyword>
<organism evidence="6 7">
    <name type="scientific">Hymenobacter properus</name>
    <dbReference type="NCBI Taxonomy" id="2791026"/>
    <lineage>
        <taxon>Bacteria</taxon>
        <taxon>Pseudomonadati</taxon>
        <taxon>Bacteroidota</taxon>
        <taxon>Cytophagia</taxon>
        <taxon>Cytophagales</taxon>
        <taxon>Hymenobacteraceae</taxon>
        <taxon>Hymenobacter</taxon>
    </lineage>
</organism>
<protein>
    <submittedName>
        <fullName evidence="6">DNA/RNA non-specific endonuclease</fullName>
    </submittedName>
</protein>
<evidence type="ECO:0000256" key="2">
    <source>
        <dbReference type="PIRSR" id="PIRSR640255-2"/>
    </source>
</evidence>
<dbReference type="InterPro" id="IPR044929">
    <property type="entry name" value="DNA/RNA_non-sp_Endonuclease_sf"/>
</dbReference>
<feature type="binding site" evidence="2">
    <location>
        <position position="371"/>
    </location>
    <ligand>
        <name>Mg(2+)</name>
        <dbReference type="ChEBI" id="CHEBI:18420"/>
        <note>catalytic</note>
    </ligand>
</feature>
<dbReference type="PANTHER" id="PTHR13966">
    <property type="entry name" value="ENDONUCLEASE RELATED"/>
    <property type="match status" value="1"/>
</dbReference>
<evidence type="ECO:0000259" key="4">
    <source>
        <dbReference type="SMART" id="SM00477"/>
    </source>
</evidence>
<feature type="domain" description="ENPP1-3/EXOG-like endonuclease/phosphodiesterase" evidence="4">
    <location>
        <begin position="278"/>
        <end position="489"/>
    </location>
</feature>
<evidence type="ECO:0000313" key="7">
    <source>
        <dbReference type="Proteomes" id="UP000645610"/>
    </source>
</evidence>
<dbReference type="AlphaFoldDB" id="A0A931FJK2"/>
<name>A0A931FJK2_9BACT</name>
<evidence type="ECO:0000256" key="1">
    <source>
        <dbReference type="PIRSR" id="PIRSR640255-1"/>
    </source>
</evidence>
<dbReference type="SMART" id="SM00892">
    <property type="entry name" value="Endonuclease_NS"/>
    <property type="match status" value="1"/>
</dbReference>
<dbReference type="SMART" id="SM00477">
    <property type="entry name" value="NUC"/>
    <property type="match status" value="1"/>
</dbReference>
<dbReference type="GO" id="GO:0003676">
    <property type="term" value="F:nucleic acid binding"/>
    <property type="evidence" value="ECO:0007669"/>
    <property type="project" value="InterPro"/>
</dbReference>
<dbReference type="InterPro" id="IPR044925">
    <property type="entry name" value="His-Me_finger_sf"/>
</dbReference>
<accession>A0A931FJK2</accession>
<reference evidence="6 7" key="1">
    <citation type="submission" date="2020-11" db="EMBL/GenBank/DDBJ databases">
        <authorList>
            <person name="Kim M.K."/>
        </authorList>
    </citation>
    <scope>NUCLEOTIDE SEQUENCE [LARGE SCALE GENOMIC DNA]</scope>
    <source>
        <strain evidence="6 7">BT439</strain>
    </source>
</reference>
<keyword evidence="6" id="KW-0255">Endonuclease</keyword>
<feature type="region of interest" description="Disordered" evidence="3">
    <location>
        <begin position="39"/>
        <end position="65"/>
    </location>
</feature>
<sequence length="504" mass="54058">MRYAVVYDIFAFMHISAYFSPLALVALLACSQQSPESATTRVSQAPAAQTPANSPFPETFEAGSKGSYEEADEPLATGLWHFQDALIGSSAQDHKNGARAVRLRNLGRISMRFNAVAGVRRITISAAAYGQDGPSTWELWLSRDGGRTYSRTGSPITTSGPKLVPHVFAGLANEPLRLEIRKTSGPNNRLDLDDIVLETATGAAVAVGAGVTGGYFENRNQAPTSSTQNPMPNAPAQQPAAGTGTGVAQDPNDANLALGNPSGATSDPANATNYLLVHPEFTIGYNANRGIPTWVSWHIDKADLGEAPRQNNFRPDAALPRQFYQVTPASYARSGFDKGHNCPSGDRTADLDANANTFLMTNMVPQAPKNNQQAWAHLEEYGRSQVQRGQEIYVIMGSYGRGGTGANGFAQTLDQGRVTVPARIWKVMVILPDGTNDLQRIATDPSVRVLAVDTPNDNGISPDWRQYLTSVDKIEAASGLDLLSALPRPVQARLQKLVDSGRAE</sequence>
<dbReference type="GO" id="GO:0016787">
    <property type="term" value="F:hydrolase activity"/>
    <property type="evidence" value="ECO:0007669"/>
    <property type="project" value="InterPro"/>
</dbReference>
<dbReference type="PROSITE" id="PS51257">
    <property type="entry name" value="PROKAR_LIPOPROTEIN"/>
    <property type="match status" value="1"/>
</dbReference>
<dbReference type="CDD" id="cd00091">
    <property type="entry name" value="NUC"/>
    <property type="match status" value="1"/>
</dbReference>
<comment type="caution">
    <text evidence="6">The sequence shown here is derived from an EMBL/GenBank/DDBJ whole genome shotgun (WGS) entry which is preliminary data.</text>
</comment>
<keyword evidence="6" id="KW-0540">Nuclease</keyword>
<dbReference type="SUPFAM" id="SSF54060">
    <property type="entry name" value="His-Me finger endonucleases"/>
    <property type="match status" value="1"/>
</dbReference>
<dbReference type="InterPro" id="IPR020821">
    <property type="entry name" value="ENPP1-3/EXOG-like_nuc-like"/>
</dbReference>
<gene>
    <name evidence="6" type="ORF">I2I01_00545</name>
</gene>
<feature type="compositionally biased region" description="Polar residues" evidence="3">
    <location>
        <begin position="39"/>
        <end position="53"/>
    </location>
</feature>
<dbReference type="GO" id="GO:0046872">
    <property type="term" value="F:metal ion binding"/>
    <property type="evidence" value="ECO:0007669"/>
    <property type="project" value="UniProtKB-KW"/>
</dbReference>
<feature type="compositionally biased region" description="Low complexity" evidence="3">
    <location>
        <begin position="227"/>
        <end position="242"/>
    </location>
</feature>